<feature type="transmembrane region" description="Helical" evidence="1">
    <location>
        <begin position="75"/>
        <end position="99"/>
    </location>
</feature>
<keyword evidence="1" id="KW-0472">Membrane</keyword>
<dbReference type="PANTHER" id="PTHR23021">
    <property type="entry name" value="SERPENTINE RECEPTOR, CLASS T"/>
    <property type="match status" value="1"/>
</dbReference>
<keyword evidence="2" id="KW-1185">Reference proteome</keyword>
<dbReference type="PANTHER" id="PTHR23021:SF90">
    <property type="entry name" value="SERPENTINE RECEPTOR, CLASS T"/>
    <property type="match status" value="1"/>
</dbReference>
<accession>A0A1I7T7J3</accession>
<evidence type="ECO:0000256" key="1">
    <source>
        <dbReference type="SAM" id="Phobius"/>
    </source>
</evidence>
<keyword evidence="1" id="KW-1133">Transmembrane helix</keyword>
<dbReference type="STRING" id="1561998.A0A1I7T7J3"/>
<feature type="transmembrane region" description="Helical" evidence="1">
    <location>
        <begin position="206"/>
        <end position="224"/>
    </location>
</feature>
<feature type="transmembrane region" description="Helical" evidence="1">
    <location>
        <begin position="274"/>
        <end position="297"/>
    </location>
</feature>
<feature type="transmembrane region" description="Helical" evidence="1">
    <location>
        <begin position="155"/>
        <end position="178"/>
    </location>
</feature>
<keyword evidence="1" id="KW-0812">Transmembrane</keyword>
<dbReference type="WBParaSite" id="Csp11.Scaffold533.g3182.t1">
    <property type="protein sequence ID" value="Csp11.Scaffold533.g3182.t1"/>
    <property type="gene ID" value="Csp11.Scaffold533.g3182"/>
</dbReference>
<sequence length="346" mass="39039">MEWLLAAHGDVNSIHNFNCNDKYRTPEEYTQKDGVPRPILGYIDLLYGTIIMLLYVPCLMVMLQKENIRLSCFKIMFLLGFVDLCAIGVNSVTTGILLIEGAVYCSHPITIFVTGALGLGLWCSACMICLILVLNRVLDILFPTLVKKYFSGSRTTMVLMIPVLYGLYFCFLTPPLLFTSKYQAWFFDPFIYADKTLEYQNYPHTANNLFIVVATCMLYGYFCAAIAKQFRKRVESTNKRSHTQIFLQSTLICLVNFVAAMIYVYMQFFPVADFVIVIGHISWQLGHGCPAFIYLFMNTTIRSGVSKIFRIKIGASVHTKTATVSTVYHQGGAAAHHSAHHSSSIH</sequence>
<dbReference type="eggNOG" id="ENOG502SNCU">
    <property type="taxonomic scope" value="Eukaryota"/>
</dbReference>
<feature type="transmembrane region" description="Helical" evidence="1">
    <location>
        <begin position="245"/>
        <end position="268"/>
    </location>
</feature>
<dbReference type="InterPro" id="IPR019425">
    <property type="entry name" value="7TM_GPCR_serpentine_rcpt_Srt"/>
</dbReference>
<name>A0A1I7T7J3_9PELO</name>
<organism evidence="2 3">
    <name type="scientific">Caenorhabditis tropicalis</name>
    <dbReference type="NCBI Taxonomy" id="1561998"/>
    <lineage>
        <taxon>Eukaryota</taxon>
        <taxon>Metazoa</taxon>
        <taxon>Ecdysozoa</taxon>
        <taxon>Nematoda</taxon>
        <taxon>Chromadorea</taxon>
        <taxon>Rhabditida</taxon>
        <taxon>Rhabditina</taxon>
        <taxon>Rhabditomorpha</taxon>
        <taxon>Rhabditoidea</taxon>
        <taxon>Rhabditidae</taxon>
        <taxon>Peloderinae</taxon>
        <taxon>Caenorhabditis</taxon>
    </lineage>
</organism>
<dbReference type="Proteomes" id="UP000095282">
    <property type="component" value="Unplaced"/>
</dbReference>
<feature type="transmembrane region" description="Helical" evidence="1">
    <location>
        <begin position="39"/>
        <end position="63"/>
    </location>
</feature>
<proteinExistence type="predicted"/>
<dbReference type="AlphaFoldDB" id="A0A1I7T7J3"/>
<protein>
    <submittedName>
        <fullName evidence="3">Serpentine Receptor, class T</fullName>
    </submittedName>
</protein>
<dbReference type="Gene3D" id="1.20.1070.10">
    <property type="entry name" value="Rhodopsin 7-helix transmembrane proteins"/>
    <property type="match status" value="1"/>
</dbReference>
<dbReference type="SUPFAM" id="SSF81321">
    <property type="entry name" value="Family A G protein-coupled receptor-like"/>
    <property type="match status" value="1"/>
</dbReference>
<evidence type="ECO:0000313" key="2">
    <source>
        <dbReference type="Proteomes" id="UP000095282"/>
    </source>
</evidence>
<evidence type="ECO:0000313" key="3">
    <source>
        <dbReference type="WBParaSite" id="Csp11.Scaffold533.g3182.t1"/>
    </source>
</evidence>
<dbReference type="Pfam" id="PF10321">
    <property type="entry name" value="7TM_GPCR_Srt"/>
    <property type="match status" value="1"/>
</dbReference>
<feature type="transmembrane region" description="Helical" evidence="1">
    <location>
        <begin position="111"/>
        <end position="134"/>
    </location>
</feature>
<reference evidence="3" key="1">
    <citation type="submission" date="2016-11" db="UniProtKB">
        <authorList>
            <consortium name="WormBaseParasite"/>
        </authorList>
    </citation>
    <scope>IDENTIFICATION</scope>
</reference>